<sequence>MDSVMAKPSTWCLGLASNVTHRFLTGTFYPMGATGDDEVVRPPCTPSDSSELISFAVYIGLTEGKTLDNTRKSSEKRAAEWVHRDPNLERIIDS</sequence>
<keyword evidence="2" id="KW-1185">Reference proteome</keyword>
<dbReference type="Proteomes" id="UP000567179">
    <property type="component" value="Unassembled WGS sequence"/>
</dbReference>
<evidence type="ECO:0000313" key="1">
    <source>
        <dbReference type="EMBL" id="KAF5315041.1"/>
    </source>
</evidence>
<proteinExistence type="predicted"/>
<reference evidence="1 2" key="1">
    <citation type="journal article" date="2020" name="ISME J.">
        <title>Uncovering the hidden diversity of litter-decomposition mechanisms in mushroom-forming fungi.</title>
        <authorList>
            <person name="Floudas D."/>
            <person name="Bentzer J."/>
            <person name="Ahren D."/>
            <person name="Johansson T."/>
            <person name="Persson P."/>
            <person name="Tunlid A."/>
        </authorList>
    </citation>
    <scope>NUCLEOTIDE SEQUENCE [LARGE SCALE GENOMIC DNA]</scope>
    <source>
        <strain evidence="1 2">CBS 101986</strain>
    </source>
</reference>
<gene>
    <name evidence="1" type="ORF">D9619_007018</name>
</gene>
<accession>A0A8H5EWL8</accession>
<protein>
    <submittedName>
        <fullName evidence="1">Uncharacterized protein</fullName>
    </submittedName>
</protein>
<organism evidence="1 2">
    <name type="scientific">Psilocybe cf. subviscida</name>
    <dbReference type="NCBI Taxonomy" id="2480587"/>
    <lineage>
        <taxon>Eukaryota</taxon>
        <taxon>Fungi</taxon>
        <taxon>Dikarya</taxon>
        <taxon>Basidiomycota</taxon>
        <taxon>Agaricomycotina</taxon>
        <taxon>Agaricomycetes</taxon>
        <taxon>Agaricomycetidae</taxon>
        <taxon>Agaricales</taxon>
        <taxon>Agaricineae</taxon>
        <taxon>Strophariaceae</taxon>
        <taxon>Psilocybe</taxon>
    </lineage>
</organism>
<name>A0A8H5EWL8_9AGAR</name>
<comment type="caution">
    <text evidence="1">The sequence shown here is derived from an EMBL/GenBank/DDBJ whole genome shotgun (WGS) entry which is preliminary data.</text>
</comment>
<dbReference type="AlphaFoldDB" id="A0A8H5EWL8"/>
<dbReference type="EMBL" id="JAACJJ010000043">
    <property type="protein sequence ID" value="KAF5315041.1"/>
    <property type="molecule type" value="Genomic_DNA"/>
</dbReference>
<evidence type="ECO:0000313" key="2">
    <source>
        <dbReference type="Proteomes" id="UP000567179"/>
    </source>
</evidence>